<organism evidence="2 3">
    <name type="scientific">Drosophila ananassae</name>
    <name type="common">Fruit fly</name>
    <dbReference type="NCBI Taxonomy" id="7217"/>
    <lineage>
        <taxon>Eukaryota</taxon>
        <taxon>Metazoa</taxon>
        <taxon>Ecdysozoa</taxon>
        <taxon>Arthropoda</taxon>
        <taxon>Hexapoda</taxon>
        <taxon>Insecta</taxon>
        <taxon>Pterygota</taxon>
        <taxon>Neoptera</taxon>
        <taxon>Endopterygota</taxon>
        <taxon>Diptera</taxon>
        <taxon>Brachycera</taxon>
        <taxon>Muscomorpha</taxon>
        <taxon>Ephydroidea</taxon>
        <taxon>Drosophilidae</taxon>
        <taxon>Drosophila</taxon>
        <taxon>Sophophora</taxon>
    </lineage>
</organism>
<accession>A0A0P8XSR1</accession>
<proteinExistence type="predicted"/>
<dbReference type="SMR" id="A0A0P8XSR1"/>
<feature type="domain" description="FHA" evidence="1">
    <location>
        <begin position="18"/>
        <end position="74"/>
    </location>
</feature>
<name>A0A0P8XSR1_DROAN</name>
<dbReference type="InParanoid" id="A0A0P8XSR1"/>
<dbReference type="Gene3D" id="2.60.200.20">
    <property type="match status" value="1"/>
</dbReference>
<evidence type="ECO:0000259" key="1">
    <source>
        <dbReference type="PROSITE" id="PS50006"/>
    </source>
</evidence>
<evidence type="ECO:0000313" key="2">
    <source>
        <dbReference type="EMBL" id="KPU77745.1"/>
    </source>
</evidence>
<dbReference type="STRING" id="7217.A0A0P8XSR1"/>
<dbReference type="Proteomes" id="UP000007801">
    <property type="component" value="Unassembled WGS sequence"/>
</dbReference>
<evidence type="ECO:0000313" key="3">
    <source>
        <dbReference type="Proteomes" id="UP000007801"/>
    </source>
</evidence>
<dbReference type="InterPro" id="IPR008984">
    <property type="entry name" value="SMAD_FHA_dom_sf"/>
</dbReference>
<gene>
    <name evidence="2" type="primary">Dana\GF27386</name>
    <name evidence="2" type="ORF">GF27386</name>
</gene>
<sequence length="159" mass="17931">MTSGWYLEHVATGEKIFLHYGDNVMGSSPFCKIIFCAPFKNIARKHANLIINDDQVKLKPLTDLNEIFIDDTRVDNSSESPLTEGSVITLGIKPSSLVVPGNRAVFTLKKMGPCVDEMDLVSEDGDSQNLNKTPLRRSLRVRNPPLRYRSPKFLVRKRK</sequence>
<dbReference type="Pfam" id="PF00498">
    <property type="entry name" value="FHA"/>
    <property type="match status" value="1"/>
</dbReference>
<protein>
    <recommendedName>
        <fullName evidence="1">FHA domain-containing protein</fullName>
    </recommendedName>
</protein>
<reference evidence="2 3" key="1">
    <citation type="journal article" date="2007" name="Nature">
        <title>Evolution of genes and genomes on the Drosophila phylogeny.</title>
        <authorList>
            <consortium name="Drosophila 12 Genomes Consortium"/>
            <person name="Clark A.G."/>
            <person name="Eisen M.B."/>
            <person name="Smith D.R."/>
            <person name="Bergman C.M."/>
            <person name="Oliver B."/>
            <person name="Markow T.A."/>
            <person name="Kaufman T.C."/>
            <person name="Kellis M."/>
            <person name="Gelbart W."/>
            <person name="Iyer V.N."/>
            <person name="Pollard D.A."/>
            <person name="Sackton T.B."/>
            <person name="Larracuente A.M."/>
            <person name="Singh N.D."/>
            <person name="Abad J.P."/>
            <person name="Abt D.N."/>
            <person name="Adryan B."/>
            <person name="Aguade M."/>
            <person name="Akashi H."/>
            <person name="Anderson W.W."/>
            <person name="Aquadro C.F."/>
            <person name="Ardell D.H."/>
            <person name="Arguello R."/>
            <person name="Artieri C.G."/>
            <person name="Barbash D.A."/>
            <person name="Barker D."/>
            <person name="Barsanti P."/>
            <person name="Batterham P."/>
            <person name="Batzoglou S."/>
            <person name="Begun D."/>
            <person name="Bhutkar A."/>
            <person name="Blanco E."/>
            <person name="Bosak S.A."/>
            <person name="Bradley R.K."/>
            <person name="Brand A.D."/>
            <person name="Brent M.R."/>
            <person name="Brooks A.N."/>
            <person name="Brown R.H."/>
            <person name="Butlin R.K."/>
            <person name="Caggese C."/>
            <person name="Calvi B.R."/>
            <person name="Bernardo de Carvalho A."/>
            <person name="Caspi A."/>
            <person name="Castrezana S."/>
            <person name="Celniker S.E."/>
            <person name="Chang J.L."/>
            <person name="Chapple C."/>
            <person name="Chatterji S."/>
            <person name="Chinwalla A."/>
            <person name="Civetta A."/>
            <person name="Clifton S.W."/>
            <person name="Comeron J.M."/>
            <person name="Costello J.C."/>
            <person name="Coyne J.A."/>
            <person name="Daub J."/>
            <person name="David R.G."/>
            <person name="Delcher A.L."/>
            <person name="Delehaunty K."/>
            <person name="Do C.B."/>
            <person name="Ebling H."/>
            <person name="Edwards K."/>
            <person name="Eickbush T."/>
            <person name="Evans J.D."/>
            <person name="Filipski A."/>
            <person name="Findeiss S."/>
            <person name="Freyhult E."/>
            <person name="Fulton L."/>
            <person name="Fulton R."/>
            <person name="Garcia A.C."/>
            <person name="Gardiner A."/>
            <person name="Garfield D.A."/>
            <person name="Garvin B.E."/>
            <person name="Gibson G."/>
            <person name="Gilbert D."/>
            <person name="Gnerre S."/>
            <person name="Godfrey J."/>
            <person name="Good R."/>
            <person name="Gotea V."/>
            <person name="Gravely B."/>
            <person name="Greenberg A.J."/>
            <person name="Griffiths-Jones S."/>
            <person name="Gross S."/>
            <person name="Guigo R."/>
            <person name="Gustafson E.A."/>
            <person name="Haerty W."/>
            <person name="Hahn M.W."/>
            <person name="Halligan D.L."/>
            <person name="Halpern A.L."/>
            <person name="Halter G.M."/>
            <person name="Han M.V."/>
            <person name="Heger A."/>
            <person name="Hillier L."/>
            <person name="Hinrichs A.S."/>
            <person name="Holmes I."/>
            <person name="Hoskins R.A."/>
            <person name="Hubisz M.J."/>
            <person name="Hultmark D."/>
            <person name="Huntley M.A."/>
            <person name="Jaffe D.B."/>
            <person name="Jagadeeshan S."/>
            <person name="Jeck W.R."/>
            <person name="Johnson J."/>
            <person name="Jones C.D."/>
            <person name="Jordan W.C."/>
            <person name="Karpen G.H."/>
            <person name="Kataoka E."/>
            <person name="Keightley P.D."/>
            <person name="Kheradpour P."/>
            <person name="Kirkness E.F."/>
            <person name="Koerich L.B."/>
            <person name="Kristiansen K."/>
            <person name="Kudrna D."/>
            <person name="Kulathinal R.J."/>
            <person name="Kumar S."/>
            <person name="Kwok R."/>
            <person name="Lander E."/>
            <person name="Langley C.H."/>
            <person name="Lapoint R."/>
            <person name="Lazzaro B.P."/>
            <person name="Lee S.J."/>
            <person name="Levesque L."/>
            <person name="Li R."/>
            <person name="Lin C.F."/>
            <person name="Lin M.F."/>
            <person name="Lindblad-Toh K."/>
            <person name="Llopart A."/>
            <person name="Long M."/>
            <person name="Low L."/>
            <person name="Lozovsky E."/>
            <person name="Lu J."/>
            <person name="Luo M."/>
            <person name="Machado C.A."/>
            <person name="Makalowski W."/>
            <person name="Marzo M."/>
            <person name="Matsuda M."/>
            <person name="Matzkin L."/>
            <person name="McAllister B."/>
            <person name="McBride C.S."/>
            <person name="McKernan B."/>
            <person name="McKernan K."/>
            <person name="Mendez-Lago M."/>
            <person name="Minx P."/>
            <person name="Mollenhauer M.U."/>
            <person name="Montooth K."/>
            <person name="Mount S.M."/>
            <person name="Mu X."/>
            <person name="Myers E."/>
            <person name="Negre B."/>
            <person name="Newfeld S."/>
            <person name="Nielsen R."/>
            <person name="Noor M.A."/>
            <person name="O'Grady P."/>
            <person name="Pachter L."/>
            <person name="Papaceit M."/>
            <person name="Parisi M.J."/>
            <person name="Parisi M."/>
            <person name="Parts L."/>
            <person name="Pedersen J.S."/>
            <person name="Pesole G."/>
            <person name="Phillippy A.M."/>
            <person name="Ponting C.P."/>
            <person name="Pop M."/>
            <person name="Porcelli D."/>
            <person name="Powell J.R."/>
            <person name="Prohaska S."/>
            <person name="Pruitt K."/>
            <person name="Puig M."/>
            <person name="Quesneville H."/>
            <person name="Ram K.R."/>
            <person name="Rand D."/>
            <person name="Rasmussen M.D."/>
            <person name="Reed L.K."/>
            <person name="Reenan R."/>
            <person name="Reily A."/>
            <person name="Remington K.A."/>
            <person name="Rieger T.T."/>
            <person name="Ritchie M.G."/>
            <person name="Robin C."/>
            <person name="Rogers Y.H."/>
            <person name="Rohde C."/>
            <person name="Rozas J."/>
            <person name="Rubenfield M.J."/>
            <person name="Ruiz A."/>
            <person name="Russo S."/>
            <person name="Salzberg S.L."/>
            <person name="Sanchez-Gracia A."/>
            <person name="Saranga D.J."/>
            <person name="Sato H."/>
            <person name="Schaeffer S.W."/>
            <person name="Schatz M.C."/>
            <person name="Schlenke T."/>
            <person name="Schwartz R."/>
            <person name="Segarra C."/>
            <person name="Singh R.S."/>
            <person name="Sirot L."/>
            <person name="Sirota M."/>
            <person name="Sisneros N.B."/>
            <person name="Smith C.D."/>
            <person name="Smith T.F."/>
            <person name="Spieth J."/>
            <person name="Stage D.E."/>
            <person name="Stark A."/>
            <person name="Stephan W."/>
            <person name="Strausberg R.L."/>
            <person name="Strempel S."/>
            <person name="Sturgill D."/>
            <person name="Sutton G."/>
            <person name="Sutton G.G."/>
            <person name="Tao W."/>
            <person name="Teichmann S."/>
            <person name="Tobari Y.N."/>
            <person name="Tomimura Y."/>
            <person name="Tsolas J.M."/>
            <person name="Valente V.L."/>
            <person name="Venter E."/>
            <person name="Venter J.C."/>
            <person name="Vicario S."/>
            <person name="Vieira F.G."/>
            <person name="Vilella A.J."/>
            <person name="Villasante A."/>
            <person name="Walenz B."/>
            <person name="Wang J."/>
            <person name="Wasserman M."/>
            <person name="Watts T."/>
            <person name="Wilson D."/>
            <person name="Wilson R.K."/>
            <person name="Wing R.A."/>
            <person name="Wolfner M.F."/>
            <person name="Wong A."/>
            <person name="Wong G.K."/>
            <person name="Wu C.I."/>
            <person name="Wu G."/>
            <person name="Yamamoto D."/>
            <person name="Yang H.P."/>
            <person name="Yang S.P."/>
            <person name="Yorke J.A."/>
            <person name="Yoshida K."/>
            <person name="Zdobnov E."/>
            <person name="Zhang P."/>
            <person name="Zhang Y."/>
            <person name="Zimin A.V."/>
            <person name="Baldwin J."/>
            <person name="Abdouelleil A."/>
            <person name="Abdulkadir J."/>
            <person name="Abebe A."/>
            <person name="Abera B."/>
            <person name="Abreu J."/>
            <person name="Acer S.C."/>
            <person name="Aftuck L."/>
            <person name="Alexander A."/>
            <person name="An P."/>
            <person name="Anderson E."/>
            <person name="Anderson S."/>
            <person name="Arachi H."/>
            <person name="Azer M."/>
            <person name="Bachantsang P."/>
            <person name="Barry A."/>
            <person name="Bayul T."/>
            <person name="Berlin A."/>
            <person name="Bessette D."/>
            <person name="Bloom T."/>
            <person name="Blye J."/>
            <person name="Boguslavskiy L."/>
            <person name="Bonnet C."/>
            <person name="Boukhgalter B."/>
            <person name="Bourzgui I."/>
            <person name="Brown A."/>
            <person name="Cahill P."/>
            <person name="Channer S."/>
            <person name="Cheshatsang Y."/>
            <person name="Chuda L."/>
            <person name="Citroen M."/>
            <person name="Collymore A."/>
            <person name="Cooke P."/>
            <person name="Costello M."/>
            <person name="D'Aco K."/>
            <person name="Daza R."/>
            <person name="De Haan G."/>
            <person name="DeGray S."/>
            <person name="DeMaso C."/>
            <person name="Dhargay N."/>
            <person name="Dooley K."/>
            <person name="Dooley E."/>
            <person name="Doricent M."/>
            <person name="Dorje P."/>
            <person name="Dorjee K."/>
            <person name="Dupes A."/>
            <person name="Elong R."/>
            <person name="Falk J."/>
            <person name="Farina A."/>
            <person name="Faro S."/>
            <person name="Ferguson D."/>
            <person name="Fisher S."/>
            <person name="Foley C.D."/>
            <person name="Franke A."/>
            <person name="Friedrich D."/>
            <person name="Gadbois L."/>
            <person name="Gearin G."/>
            <person name="Gearin C.R."/>
            <person name="Giannoukos G."/>
            <person name="Goode T."/>
            <person name="Graham J."/>
            <person name="Grandbois E."/>
            <person name="Grewal S."/>
            <person name="Gyaltsen K."/>
            <person name="Hafez N."/>
            <person name="Hagos B."/>
            <person name="Hall J."/>
            <person name="Henson C."/>
            <person name="Hollinger A."/>
            <person name="Honan T."/>
            <person name="Huard M.D."/>
            <person name="Hughes L."/>
            <person name="Hurhula B."/>
            <person name="Husby M.E."/>
            <person name="Kamat A."/>
            <person name="Kanga B."/>
            <person name="Kashin S."/>
            <person name="Khazanovich D."/>
            <person name="Kisner P."/>
            <person name="Lance K."/>
            <person name="Lara M."/>
            <person name="Lee W."/>
            <person name="Lennon N."/>
            <person name="Letendre F."/>
            <person name="LeVine R."/>
            <person name="Lipovsky A."/>
            <person name="Liu X."/>
            <person name="Liu J."/>
            <person name="Liu S."/>
            <person name="Lokyitsang T."/>
            <person name="Lokyitsang Y."/>
            <person name="Lubonja R."/>
            <person name="Lui A."/>
            <person name="MacDonald P."/>
            <person name="Magnisalis V."/>
            <person name="Maru K."/>
            <person name="Matthews C."/>
            <person name="McCusker W."/>
            <person name="McDonough S."/>
            <person name="Mehta T."/>
            <person name="Meldrim J."/>
            <person name="Meneus L."/>
            <person name="Mihai O."/>
            <person name="Mihalev A."/>
            <person name="Mihova T."/>
            <person name="Mittelman R."/>
            <person name="Mlenga V."/>
            <person name="Montmayeur A."/>
            <person name="Mulrain L."/>
            <person name="Navidi A."/>
            <person name="Naylor J."/>
            <person name="Negash T."/>
            <person name="Nguyen T."/>
            <person name="Nguyen N."/>
            <person name="Nicol R."/>
            <person name="Norbu C."/>
            <person name="Norbu N."/>
            <person name="Novod N."/>
            <person name="O'Neill B."/>
            <person name="Osman S."/>
            <person name="Markiewicz E."/>
            <person name="Oyono O.L."/>
            <person name="Patti C."/>
            <person name="Phunkhang P."/>
            <person name="Pierre F."/>
            <person name="Priest M."/>
            <person name="Raghuraman S."/>
            <person name="Rege F."/>
            <person name="Reyes R."/>
            <person name="Rise C."/>
            <person name="Rogov P."/>
            <person name="Ross K."/>
            <person name="Ryan E."/>
            <person name="Settipalli S."/>
            <person name="Shea T."/>
            <person name="Sherpa N."/>
            <person name="Shi L."/>
            <person name="Shih D."/>
            <person name="Sparrow T."/>
            <person name="Spaulding J."/>
            <person name="Stalker J."/>
            <person name="Stange-Thomann N."/>
            <person name="Stavropoulos S."/>
            <person name="Stone C."/>
            <person name="Strader C."/>
            <person name="Tesfaye S."/>
            <person name="Thomson T."/>
            <person name="Thoulutsang Y."/>
            <person name="Thoulutsang D."/>
            <person name="Topham K."/>
            <person name="Topping I."/>
            <person name="Tsamla T."/>
            <person name="Vassiliev H."/>
            <person name="Vo A."/>
            <person name="Wangchuk T."/>
            <person name="Wangdi T."/>
            <person name="Weiand M."/>
            <person name="Wilkinson J."/>
            <person name="Wilson A."/>
            <person name="Yadav S."/>
            <person name="Young G."/>
            <person name="Yu Q."/>
            <person name="Zembek L."/>
            <person name="Zhong D."/>
            <person name="Zimmer A."/>
            <person name="Zwirko Z."/>
            <person name="Jaffe D.B."/>
            <person name="Alvarez P."/>
            <person name="Brockman W."/>
            <person name="Butler J."/>
            <person name="Chin C."/>
            <person name="Gnerre S."/>
            <person name="Grabherr M."/>
            <person name="Kleber M."/>
            <person name="Mauceli E."/>
            <person name="MacCallum I."/>
        </authorList>
    </citation>
    <scope>NUCLEOTIDE SEQUENCE [LARGE SCALE GENOMIC DNA]</scope>
    <source>
        <strain evidence="3">Tucson 14024-0371.13</strain>
    </source>
</reference>
<dbReference type="InterPro" id="IPR000253">
    <property type="entry name" value="FHA_dom"/>
</dbReference>
<dbReference type="EMBL" id="CH902618">
    <property type="protein sequence ID" value="KPU77745.1"/>
    <property type="molecule type" value="Genomic_DNA"/>
</dbReference>
<dbReference type="SUPFAM" id="SSF49879">
    <property type="entry name" value="SMAD/FHA domain"/>
    <property type="match status" value="1"/>
</dbReference>
<dbReference type="AlphaFoldDB" id="A0A0P8XSR1"/>
<keyword evidence="3" id="KW-1185">Reference proteome</keyword>
<dbReference type="PROSITE" id="PS50006">
    <property type="entry name" value="FHA_DOMAIN"/>
    <property type="match status" value="1"/>
</dbReference>
<dbReference type="CDD" id="cd00060">
    <property type="entry name" value="FHA"/>
    <property type="match status" value="1"/>
</dbReference>